<dbReference type="RefSeq" id="WP_346091028.1">
    <property type="nucleotide sequence ID" value="NZ_BAABKS010000017.1"/>
</dbReference>
<dbReference type="Pfam" id="PF25873">
    <property type="entry name" value="WHD_MalT"/>
    <property type="match status" value="1"/>
</dbReference>
<dbReference type="SMART" id="SM00421">
    <property type="entry name" value="HTH_LUXR"/>
    <property type="match status" value="1"/>
</dbReference>
<keyword evidence="3" id="KW-0804">Transcription</keyword>
<reference evidence="6" key="1">
    <citation type="journal article" date="2019" name="Int. J. Syst. Evol. Microbiol.">
        <title>The Global Catalogue of Microorganisms (GCM) 10K type strain sequencing project: providing services to taxonomists for standard genome sequencing and annotation.</title>
        <authorList>
            <consortium name="The Broad Institute Genomics Platform"/>
            <consortium name="The Broad Institute Genome Sequencing Center for Infectious Disease"/>
            <person name="Wu L."/>
            <person name="Ma J."/>
        </authorList>
    </citation>
    <scope>NUCLEOTIDE SEQUENCE [LARGE SCALE GENOMIC DNA]</scope>
    <source>
        <strain evidence="6">CCUG 49018</strain>
    </source>
</reference>
<organism evidence="5 6">
    <name type="scientific">Pseudonocardia benzenivorans</name>
    <dbReference type="NCBI Taxonomy" id="228005"/>
    <lineage>
        <taxon>Bacteria</taxon>
        <taxon>Bacillati</taxon>
        <taxon>Actinomycetota</taxon>
        <taxon>Actinomycetes</taxon>
        <taxon>Pseudonocardiales</taxon>
        <taxon>Pseudonocardiaceae</taxon>
        <taxon>Pseudonocardia</taxon>
    </lineage>
</organism>
<keyword evidence="6" id="KW-1185">Reference proteome</keyword>
<feature type="domain" description="HTH luxR-type" evidence="4">
    <location>
        <begin position="785"/>
        <end position="850"/>
    </location>
</feature>
<accession>A0ABW3VCM1</accession>
<dbReference type="SUPFAM" id="SSF48452">
    <property type="entry name" value="TPR-like"/>
    <property type="match status" value="1"/>
</dbReference>
<dbReference type="PROSITE" id="PS50043">
    <property type="entry name" value="HTH_LUXR_2"/>
    <property type="match status" value="1"/>
</dbReference>
<dbReference type="InterPro" id="IPR000792">
    <property type="entry name" value="Tscrpt_reg_LuxR_C"/>
</dbReference>
<evidence type="ECO:0000259" key="4">
    <source>
        <dbReference type="PROSITE" id="PS50043"/>
    </source>
</evidence>
<evidence type="ECO:0000313" key="6">
    <source>
        <dbReference type="Proteomes" id="UP001597182"/>
    </source>
</evidence>
<keyword evidence="1" id="KW-0805">Transcription regulation</keyword>
<dbReference type="Proteomes" id="UP001597182">
    <property type="component" value="Unassembled WGS sequence"/>
</dbReference>
<evidence type="ECO:0000313" key="5">
    <source>
        <dbReference type="EMBL" id="MFD1232055.1"/>
    </source>
</evidence>
<dbReference type="Gene3D" id="1.25.40.10">
    <property type="entry name" value="Tetratricopeptide repeat domain"/>
    <property type="match status" value="1"/>
</dbReference>
<dbReference type="InterPro" id="IPR036388">
    <property type="entry name" value="WH-like_DNA-bd_sf"/>
</dbReference>
<evidence type="ECO:0000256" key="1">
    <source>
        <dbReference type="ARBA" id="ARBA00023015"/>
    </source>
</evidence>
<dbReference type="Gene3D" id="1.10.10.10">
    <property type="entry name" value="Winged helix-like DNA-binding domain superfamily/Winged helix DNA-binding domain"/>
    <property type="match status" value="1"/>
</dbReference>
<proteinExistence type="predicted"/>
<evidence type="ECO:0000256" key="3">
    <source>
        <dbReference type="ARBA" id="ARBA00023163"/>
    </source>
</evidence>
<dbReference type="PANTHER" id="PTHR44688:SF16">
    <property type="entry name" value="DNA-BINDING TRANSCRIPTIONAL ACTIVATOR DEVR_DOSR"/>
    <property type="match status" value="1"/>
</dbReference>
<protein>
    <submittedName>
        <fullName evidence="5">LuxR C-terminal-related transcriptional regulator</fullName>
    </submittedName>
</protein>
<dbReference type="EMBL" id="JBHTMB010000012">
    <property type="protein sequence ID" value="MFD1232055.1"/>
    <property type="molecule type" value="Genomic_DNA"/>
</dbReference>
<gene>
    <name evidence="5" type="ORF">ACFQ34_02045</name>
</gene>
<dbReference type="InterPro" id="IPR059106">
    <property type="entry name" value="WHD_MalT"/>
</dbReference>
<dbReference type="PANTHER" id="PTHR44688">
    <property type="entry name" value="DNA-BINDING TRANSCRIPTIONAL ACTIVATOR DEVR_DOSR"/>
    <property type="match status" value="1"/>
</dbReference>
<name>A0ABW3VCM1_9PSEU</name>
<keyword evidence="2" id="KW-0238">DNA-binding</keyword>
<dbReference type="CDD" id="cd06170">
    <property type="entry name" value="LuxR_C_like"/>
    <property type="match status" value="1"/>
</dbReference>
<dbReference type="InterPro" id="IPR011990">
    <property type="entry name" value="TPR-like_helical_dom_sf"/>
</dbReference>
<dbReference type="InterPro" id="IPR016032">
    <property type="entry name" value="Sig_transdc_resp-reg_C-effctor"/>
</dbReference>
<sequence>MSDAFPPSPVPPPLPRELVPRPALRAALDEGAGRAVTLVCAPAGFGKSVAVADWVRRGDTTPSVWLSLTEEHDDPVRLWTAVLTAVRARGADPAAAPSDGRAPGIAGLGDVLAEFATLPGPLRLVLDDAHHLRGRTCAEQLREFVRAHGPAVQLVVVSRLDPPLPLARMRLAGELCELRADRLRFGERETATLLRRCGLELTAEQASRLHERTGGWVAGLRLAACSMRQERDPDRFLADFSGDDHAVADYLVGEVLAGISEDRREVLRRVSIADPVPAGLAVELCDRDDAADVLDELGHELGLVNVDPDRADYHVQELLRSHLEADLARRDGASTADLHRRAALWWDGHGRPAEALRHAGKAGDPTFAGGMLERRGARLVAIGDRAALRDALRAAGTTAEARTWAAALSAQENLVRGDMNAVAADVRRARRDGRPAAGSELAVLLTATSRLAGLSGSVSATPEPLPDDPSLAALALAGRGAVEVFAGAPGPGRSNLATALDTARRRHLPLLEAQCLALLGVAAWNVGDLREAAARSDGALRALTREGWEHSGLWVTASSIAALTAVERGRPDVALVLLEGAAGPDPDSLDPAVRVALGLARGAALFDSGERAAGVLELQRARSDGVGQPLPPALATTAALIENRIALRMGYTRAAAAAEGRIEGLTGARGERLLMRAWAECETGEYRKAYRCAHAALDPASRSVRRSTLVEAWLVLADVALHDGDRPGARCALRSALDRAAAMDLARPFVMAPSAVRALLVDELMGDGDRGRFAARVLSVPTGGPRGVAPTLTAREEDVLALLPSLLNLDEIAAALSVSVNTVKSHVRSIYDKLGVCSRRRAVLAAHERGLLGRRPSATRTGTPHLTVNG</sequence>
<evidence type="ECO:0000256" key="2">
    <source>
        <dbReference type="ARBA" id="ARBA00023125"/>
    </source>
</evidence>
<dbReference type="SUPFAM" id="SSF46894">
    <property type="entry name" value="C-terminal effector domain of the bipartite response regulators"/>
    <property type="match status" value="1"/>
</dbReference>
<comment type="caution">
    <text evidence="5">The sequence shown here is derived from an EMBL/GenBank/DDBJ whole genome shotgun (WGS) entry which is preliminary data.</text>
</comment>
<dbReference type="Pfam" id="PF00196">
    <property type="entry name" value="GerE"/>
    <property type="match status" value="1"/>
</dbReference>